<evidence type="ECO:0000313" key="4">
    <source>
        <dbReference type="Proteomes" id="UP001519460"/>
    </source>
</evidence>
<gene>
    <name evidence="3" type="ORF">BaRGS_00003255</name>
</gene>
<dbReference type="AlphaFoldDB" id="A0ABD0M141"/>
<organism evidence="3 4">
    <name type="scientific">Batillaria attramentaria</name>
    <dbReference type="NCBI Taxonomy" id="370345"/>
    <lineage>
        <taxon>Eukaryota</taxon>
        <taxon>Metazoa</taxon>
        <taxon>Spiralia</taxon>
        <taxon>Lophotrochozoa</taxon>
        <taxon>Mollusca</taxon>
        <taxon>Gastropoda</taxon>
        <taxon>Caenogastropoda</taxon>
        <taxon>Sorbeoconcha</taxon>
        <taxon>Cerithioidea</taxon>
        <taxon>Batillariidae</taxon>
        <taxon>Batillaria</taxon>
    </lineage>
</organism>
<evidence type="ECO:0000256" key="2">
    <source>
        <dbReference type="SAM" id="MobiDB-lite"/>
    </source>
</evidence>
<keyword evidence="4" id="KW-1185">Reference proteome</keyword>
<protein>
    <submittedName>
        <fullName evidence="3">Uncharacterized protein</fullName>
    </submittedName>
</protein>
<evidence type="ECO:0000313" key="3">
    <source>
        <dbReference type="EMBL" id="KAK7505510.1"/>
    </source>
</evidence>
<keyword evidence="1" id="KW-0175">Coiled coil</keyword>
<comment type="caution">
    <text evidence="3">The sequence shown here is derived from an EMBL/GenBank/DDBJ whole genome shotgun (WGS) entry which is preliminary data.</text>
</comment>
<accession>A0ABD0M141</accession>
<name>A0ABD0M141_9CAEN</name>
<sequence length="393" mass="45527">SVVCKLNRQIQRMTAQLAGELDLDSMLSEEAERTRSSLNELTAEEIALLKEMRKSIQGILENYSDLKNEGARLQQEIADADERIRKLKDELTKAQRCPAAEEQENRIRNMLLILGAKKKVLQQERDMVEDEDSEAYFEHVQRLNACTDEHTDPMWWGLDQDTMDALNKLREEHDVGSCGLITSVAGVDIIMGLTQEETNELMKTTKMDVAVKSSKSDTGLTRPKPVKKEKRSKSQGPGKKLQTVAEFVREVSITDSQEDALRWIALGKERREECKMLEEAQETKRRELKERLRTVQELQKTFDERAFVRKRLLKKRWRMLYQMEQNGNVRKAKEQKIFSVTCKIRTIMDANDKFENHIKRLQNDCKDIEIRMDENTELTQTVLPAKLAKLKGA</sequence>
<proteinExistence type="predicted"/>
<feature type="region of interest" description="Disordered" evidence="2">
    <location>
        <begin position="209"/>
        <end position="240"/>
    </location>
</feature>
<feature type="compositionally biased region" description="Basic residues" evidence="2">
    <location>
        <begin position="224"/>
        <end position="233"/>
    </location>
</feature>
<evidence type="ECO:0000256" key="1">
    <source>
        <dbReference type="SAM" id="Coils"/>
    </source>
</evidence>
<feature type="coiled-coil region" evidence="1">
    <location>
        <begin position="344"/>
        <end position="378"/>
    </location>
</feature>
<feature type="non-terminal residue" evidence="3">
    <location>
        <position position="1"/>
    </location>
</feature>
<dbReference type="Proteomes" id="UP001519460">
    <property type="component" value="Unassembled WGS sequence"/>
</dbReference>
<dbReference type="EMBL" id="JACVVK020000010">
    <property type="protein sequence ID" value="KAK7505510.1"/>
    <property type="molecule type" value="Genomic_DNA"/>
</dbReference>
<reference evidence="3 4" key="1">
    <citation type="journal article" date="2023" name="Sci. Data">
        <title>Genome assembly of the Korean intertidal mud-creeper Batillaria attramentaria.</title>
        <authorList>
            <person name="Patra A.K."/>
            <person name="Ho P.T."/>
            <person name="Jun S."/>
            <person name="Lee S.J."/>
            <person name="Kim Y."/>
            <person name="Won Y.J."/>
        </authorList>
    </citation>
    <scope>NUCLEOTIDE SEQUENCE [LARGE SCALE GENOMIC DNA]</scope>
    <source>
        <strain evidence="3">Wonlab-2016</strain>
    </source>
</reference>
<feature type="coiled-coil region" evidence="1">
    <location>
        <begin position="49"/>
        <end position="97"/>
    </location>
</feature>